<dbReference type="VEuPathDB" id="TriTrypDB:LMJFC_020007050"/>
<evidence type="ECO:0000313" key="1">
    <source>
        <dbReference type="EMBL" id="CBZ11905.1"/>
    </source>
</evidence>
<sequence length="99" mass="11158">MPSRARTHTCEHMCVYSVPSFSPSTPFPLPVARDTSVYTRCKLPAISTYACRHILFFLAKSVLAHQQLQHIDTHTHTHTHTPVLTTTPCPTNTIFLQLT</sequence>
<dbReference type="RefSeq" id="XP_003721621.1">
    <property type="nucleotide sequence ID" value="XM_003721573.1"/>
</dbReference>
<evidence type="ECO:0000313" key="2">
    <source>
        <dbReference type="Proteomes" id="UP000000542"/>
    </source>
</evidence>
<protein>
    <submittedName>
        <fullName evidence="1">Uncharacterized protein</fullName>
    </submittedName>
</protein>
<reference evidence="1 2" key="2">
    <citation type="journal article" date="2011" name="Genome Res.">
        <title>Chromosome and gene copy number variation allow major structural change between species and strains of Leishmania.</title>
        <authorList>
            <person name="Rogers M.B."/>
            <person name="Hilley J.D."/>
            <person name="Dickens N.J."/>
            <person name="Wilkes J."/>
            <person name="Bates P.A."/>
            <person name="Depledge D.P."/>
            <person name="Harris D."/>
            <person name="Her Y."/>
            <person name="Herzyk P."/>
            <person name="Imamura H."/>
            <person name="Otto T.D."/>
            <person name="Sanders M."/>
            <person name="Seeger K."/>
            <person name="Dujardin J.C."/>
            <person name="Berriman M."/>
            <person name="Smith D.F."/>
            <person name="Hertz-Fowler C."/>
            <person name="Mottram J.C."/>
        </authorList>
    </citation>
    <scope>NUCLEOTIDE SEQUENCE [LARGE SCALE GENOMIC DNA]</scope>
    <source>
        <strain evidence="2">MHOM/IL/81/Friedlin</strain>
    </source>
</reference>
<keyword evidence="2" id="KW-1185">Reference proteome</keyword>
<name>E9AC90_LEIMA</name>
<reference evidence="1 2" key="1">
    <citation type="journal article" date="2005" name="Science">
        <title>The genome of the kinetoplastid parasite, Leishmania major.</title>
        <authorList>
            <person name="Ivens A.C."/>
            <person name="Peacock C.S."/>
            <person name="Worthey E.A."/>
            <person name="Murphy L."/>
            <person name="Aggarwal G."/>
            <person name="Berriman M."/>
            <person name="Sisk E."/>
            <person name="Rajandream M.A."/>
            <person name="Adlem E."/>
            <person name="Aert R."/>
            <person name="Anupama A."/>
            <person name="Apostolou Z."/>
            <person name="Attipoe P."/>
            <person name="Bason N."/>
            <person name="Bauser C."/>
            <person name="Beck A."/>
            <person name="Beverley S.M."/>
            <person name="Bianchettin G."/>
            <person name="Borzym K."/>
            <person name="Bothe G."/>
            <person name="Bruschi C.V."/>
            <person name="Collins M."/>
            <person name="Cadag E."/>
            <person name="Ciarloni L."/>
            <person name="Clayton C."/>
            <person name="Coulson R.M."/>
            <person name="Cronin A."/>
            <person name="Cruz A.K."/>
            <person name="Davies R.M."/>
            <person name="De Gaudenzi J."/>
            <person name="Dobson D.E."/>
            <person name="Duesterhoeft A."/>
            <person name="Fazelina G."/>
            <person name="Fosker N."/>
            <person name="Frasch A.C."/>
            <person name="Fraser A."/>
            <person name="Fuchs M."/>
            <person name="Gabel C."/>
            <person name="Goble A."/>
            <person name="Goffeau A."/>
            <person name="Harris D."/>
            <person name="Hertz-Fowler C."/>
            <person name="Hilbert H."/>
            <person name="Horn D."/>
            <person name="Huang Y."/>
            <person name="Klages S."/>
            <person name="Knights A."/>
            <person name="Kube M."/>
            <person name="Larke N."/>
            <person name="Litvin L."/>
            <person name="Lord A."/>
            <person name="Louie T."/>
            <person name="Marra M."/>
            <person name="Masuy D."/>
            <person name="Matthews K."/>
            <person name="Michaeli S."/>
            <person name="Mottram J.C."/>
            <person name="Muller-Auer S."/>
            <person name="Munden H."/>
            <person name="Nelson S."/>
            <person name="Norbertczak H."/>
            <person name="Oliver K."/>
            <person name="O'neil S."/>
            <person name="Pentony M."/>
            <person name="Pohl T.M."/>
            <person name="Price C."/>
            <person name="Purnelle B."/>
            <person name="Quail M.A."/>
            <person name="Rabbinowitsch E."/>
            <person name="Reinhardt R."/>
            <person name="Rieger M."/>
            <person name="Rinta J."/>
            <person name="Robben J."/>
            <person name="Robertson L."/>
            <person name="Ruiz J.C."/>
            <person name="Rutter S."/>
            <person name="Saunders D."/>
            <person name="Schafer M."/>
            <person name="Schein J."/>
            <person name="Schwartz D.C."/>
            <person name="Seeger K."/>
            <person name="Seyler A."/>
            <person name="Sharp S."/>
            <person name="Shin H."/>
            <person name="Sivam D."/>
            <person name="Squares R."/>
            <person name="Squares S."/>
            <person name="Tosato V."/>
            <person name="Vogt C."/>
            <person name="Volckaert G."/>
            <person name="Wambutt R."/>
            <person name="Warren T."/>
            <person name="Wedler H."/>
            <person name="Woodward J."/>
            <person name="Zhou S."/>
            <person name="Zimmermann W."/>
            <person name="Smith D.F."/>
            <person name="Blackwell J.M."/>
            <person name="Stuart K.D."/>
            <person name="Barrell B."/>
            <person name="Myler P.J."/>
        </authorList>
    </citation>
    <scope>NUCLEOTIDE SEQUENCE [LARGE SCALE GENOMIC DNA]</scope>
    <source>
        <strain evidence="2">MHOM/IL/81/Friedlin</strain>
    </source>
</reference>
<dbReference type="EMBL" id="FR796398">
    <property type="protein sequence ID" value="CBZ11905.1"/>
    <property type="molecule type" value="Genomic_DNA"/>
</dbReference>
<gene>
    <name evidence="1" type="ORF">LMJF_02_0155</name>
</gene>
<dbReference type="KEGG" id="lma:LMJF_02_0155"/>
<dbReference type="AlphaFoldDB" id="E9AC90"/>
<dbReference type="VEuPathDB" id="TriTrypDB:LmjF.02.0155"/>
<dbReference type="GeneID" id="12981561"/>
<proteinExistence type="predicted"/>
<dbReference type="HOGENOM" id="CLU_2325239_0_0_1"/>
<organism evidence="1 2">
    <name type="scientific">Leishmania major</name>
    <dbReference type="NCBI Taxonomy" id="5664"/>
    <lineage>
        <taxon>Eukaryota</taxon>
        <taxon>Discoba</taxon>
        <taxon>Euglenozoa</taxon>
        <taxon>Kinetoplastea</taxon>
        <taxon>Metakinetoplastina</taxon>
        <taxon>Trypanosomatida</taxon>
        <taxon>Trypanosomatidae</taxon>
        <taxon>Leishmaniinae</taxon>
        <taxon>Leishmania</taxon>
    </lineage>
</organism>
<dbReference type="InParanoid" id="E9AC90"/>
<accession>E9AC90</accession>
<dbReference type="Proteomes" id="UP000000542">
    <property type="component" value="Chromosome 2"/>
</dbReference>